<reference evidence="1 2" key="1">
    <citation type="submission" date="2023-09" db="EMBL/GenBank/DDBJ databases">
        <title>Pyrofollis japonicus gen. nov. sp. nov., a novel member of the family Pyrodictiaceae isolated from the Iheya North hydrothermal field.</title>
        <authorList>
            <person name="Miyazaki U."/>
            <person name="Sanari M."/>
            <person name="Tame A."/>
            <person name="Kitajima M."/>
            <person name="Okamoto A."/>
            <person name="Sawayama S."/>
            <person name="Miyazaki J."/>
            <person name="Takai K."/>
            <person name="Nakagawa S."/>
        </authorList>
    </citation>
    <scope>NUCLEOTIDE SEQUENCE [LARGE SCALE GENOMIC DNA]</scope>
    <source>
        <strain evidence="1 2">AV2</strain>
    </source>
</reference>
<organism evidence="1 2">
    <name type="scientific">Pyrodictium abyssi</name>
    <dbReference type="NCBI Taxonomy" id="54256"/>
    <lineage>
        <taxon>Archaea</taxon>
        <taxon>Thermoproteota</taxon>
        <taxon>Thermoprotei</taxon>
        <taxon>Desulfurococcales</taxon>
        <taxon>Pyrodictiaceae</taxon>
        <taxon>Pyrodictium</taxon>
    </lineage>
</organism>
<keyword evidence="2" id="KW-1185">Reference proteome</keyword>
<gene>
    <name evidence="1" type="ORF">PABY_21120</name>
</gene>
<proteinExistence type="predicted"/>
<dbReference type="Proteomes" id="UP001341135">
    <property type="component" value="Chromosome"/>
</dbReference>
<dbReference type="EMBL" id="AP028907">
    <property type="protein sequence ID" value="BES82545.1"/>
    <property type="molecule type" value="Genomic_DNA"/>
</dbReference>
<sequence>MPCASKSGSREGPPSCCSIYAERDTLPVLLRDVINLLGNGRRVLVVDFKNVISGIDINNAIVKQLGSRLYVSDKIVGLVTALEEYNPDAIILVEPVDLPVNLLPKIARDYEIDTCIVLTQYTDYANVFEVCSSTATLTDQDGKRY</sequence>
<accession>A0ABN6ZQR9</accession>
<name>A0ABN6ZQR9_9CREN</name>
<protein>
    <submittedName>
        <fullName evidence="1">Uncharacterized protein</fullName>
    </submittedName>
</protein>
<evidence type="ECO:0000313" key="1">
    <source>
        <dbReference type="EMBL" id="BES82545.1"/>
    </source>
</evidence>
<evidence type="ECO:0000313" key="2">
    <source>
        <dbReference type="Proteomes" id="UP001341135"/>
    </source>
</evidence>